<proteinExistence type="inferred from homology"/>
<name>A0ABU5VWU0_9BACT</name>
<dbReference type="Pfam" id="PF02646">
    <property type="entry name" value="RmuC"/>
    <property type="match status" value="1"/>
</dbReference>
<keyword evidence="4" id="KW-0233">DNA recombination</keyword>
<comment type="similarity">
    <text evidence="2">Belongs to the RmuC family.</text>
</comment>
<evidence type="ECO:0000256" key="2">
    <source>
        <dbReference type="ARBA" id="ARBA00009840"/>
    </source>
</evidence>
<keyword evidence="3" id="KW-0175">Coiled coil</keyword>
<keyword evidence="6" id="KW-1185">Reference proteome</keyword>
<reference evidence="5 6" key="1">
    <citation type="submission" date="2023-11" db="EMBL/GenBank/DDBJ databases">
        <title>A Novel Polar Bacteriovorax (B. antarcticus) Isolated from the Biocrust in Antarctica.</title>
        <authorList>
            <person name="Mun W."/>
            <person name="Choi S.Y."/>
            <person name="Mitchell R.J."/>
        </authorList>
    </citation>
    <scope>NUCLEOTIDE SEQUENCE [LARGE SCALE GENOMIC DNA]</scope>
    <source>
        <strain evidence="5 6">PP10</strain>
    </source>
</reference>
<dbReference type="EMBL" id="JAYGJQ010000002">
    <property type="protein sequence ID" value="MEA9357529.1"/>
    <property type="molecule type" value="Genomic_DNA"/>
</dbReference>
<evidence type="ECO:0000256" key="4">
    <source>
        <dbReference type="ARBA" id="ARBA00023172"/>
    </source>
</evidence>
<dbReference type="PANTHER" id="PTHR30563">
    <property type="entry name" value="DNA RECOMBINATION PROTEIN RMUC"/>
    <property type="match status" value="1"/>
</dbReference>
<dbReference type="RefSeq" id="WP_323577570.1">
    <property type="nucleotide sequence ID" value="NZ_JAYGJQ010000002.1"/>
</dbReference>
<comment type="caution">
    <text evidence="5">The sequence shown here is derived from an EMBL/GenBank/DDBJ whole genome shotgun (WGS) entry which is preliminary data.</text>
</comment>
<dbReference type="InterPro" id="IPR003798">
    <property type="entry name" value="DNA_recombination_RmuC"/>
</dbReference>
<evidence type="ECO:0000313" key="6">
    <source>
        <dbReference type="Proteomes" id="UP001302274"/>
    </source>
</evidence>
<gene>
    <name evidence="5" type="ORF">SHI21_14975</name>
</gene>
<dbReference type="Proteomes" id="UP001302274">
    <property type="component" value="Unassembled WGS sequence"/>
</dbReference>
<accession>A0ABU5VWU0</accession>
<evidence type="ECO:0000256" key="1">
    <source>
        <dbReference type="ARBA" id="ARBA00003416"/>
    </source>
</evidence>
<comment type="function">
    <text evidence="1">Involved in DNA recombination.</text>
</comment>
<dbReference type="PANTHER" id="PTHR30563:SF0">
    <property type="entry name" value="DNA RECOMBINATION PROTEIN RMUC"/>
    <property type="match status" value="1"/>
</dbReference>
<protein>
    <submittedName>
        <fullName evidence="5">DNA recombination protein RmuC</fullName>
    </submittedName>
</protein>
<evidence type="ECO:0000256" key="3">
    <source>
        <dbReference type="ARBA" id="ARBA00023054"/>
    </source>
</evidence>
<evidence type="ECO:0000313" key="5">
    <source>
        <dbReference type="EMBL" id="MEA9357529.1"/>
    </source>
</evidence>
<organism evidence="5 6">
    <name type="scientific">Bacteriovorax antarcticus</name>
    <dbReference type="NCBI Taxonomy" id="3088717"/>
    <lineage>
        <taxon>Bacteria</taxon>
        <taxon>Pseudomonadati</taxon>
        <taxon>Bdellovibrionota</taxon>
        <taxon>Bacteriovoracia</taxon>
        <taxon>Bacteriovoracales</taxon>
        <taxon>Bacteriovoracaceae</taxon>
        <taxon>Bacteriovorax</taxon>
    </lineage>
</organism>
<sequence>MLIVLCVLVVLNLVGIGFLFLRSNQTQDFSFLSQEIKPLSDKMVQLEVIMQQRFENQKEVTRLQVSEIIEDKFKKIAAEQNKTSQDLIEKFGNFQHILTQQLVAVNEKLTQEMVGMNTKMTVELVGMKEKMAQELVVMNEKITKSMQEKLNEISDRVRENLDQGFKKTNETFTSVIERLAKIDEAQKKIESLSTNVVSLQDILTDKKSRGIFGEVQLNQILNSVFGDKNDKVYKIQHKLSNGTICDSILFLPEPTGSIVVDSKFPLENFRRMFDLAFTDLERREFAKDFKINLKKHIDDISNKYIIAGETTDQAILFLPAEAIFAEIYAYHSDIIEYAQNKKVWLTSPTTFMAMITTIQVVIQNIERSKYTNVIHQELNKLADEFGRYKKRWDNLASHIETVSKDVKDIHTTTEKITNRFSQISEVKIDNLLE</sequence>